<evidence type="ECO:0000256" key="4">
    <source>
        <dbReference type="ARBA" id="ARBA00022989"/>
    </source>
</evidence>
<keyword evidence="3 7" id="KW-0812">Transmembrane</keyword>
<organism evidence="8 9">
    <name type="scientific">Corynebacterium matruchotii</name>
    <dbReference type="NCBI Taxonomy" id="43768"/>
    <lineage>
        <taxon>Bacteria</taxon>
        <taxon>Bacillati</taxon>
        <taxon>Actinomycetota</taxon>
        <taxon>Actinomycetes</taxon>
        <taxon>Mycobacteriales</taxon>
        <taxon>Corynebacteriaceae</taxon>
        <taxon>Corynebacterium</taxon>
    </lineage>
</organism>
<feature type="transmembrane region" description="Helical" evidence="7">
    <location>
        <begin position="145"/>
        <end position="161"/>
    </location>
</feature>
<evidence type="ECO:0000256" key="6">
    <source>
        <dbReference type="SAM" id="MobiDB-lite"/>
    </source>
</evidence>
<dbReference type="PANTHER" id="PTHR34857">
    <property type="entry name" value="SLL0384 PROTEIN"/>
    <property type="match status" value="1"/>
</dbReference>
<feature type="transmembrane region" description="Helical" evidence="7">
    <location>
        <begin position="228"/>
        <end position="248"/>
    </location>
</feature>
<dbReference type="Proteomes" id="UP000249886">
    <property type="component" value="Unassembled WGS sequence"/>
</dbReference>
<keyword evidence="2" id="KW-1003">Cell membrane</keyword>
<keyword evidence="4 7" id="KW-1133">Transmembrane helix</keyword>
<comment type="caution">
    <text evidence="8">The sequence shown here is derived from an EMBL/GenBank/DDBJ whole genome shotgun (WGS) entry which is preliminary data.</text>
</comment>
<keyword evidence="5 7" id="KW-0472">Membrane</keyword>
<evidence type="ECO:0000256" key="1">
    <source>
        <dbReference type="ARBA" id="ARBA00004141"/>
    </source>
</evidence>
<feature type="transmembrane region" description="Helical" evidence="7">
    <location>
        <begin position="99"/>
        <end position="125"/>
    </location>
</feature>
<feature type="compositionally biased region" description="Low complexity" evidence="6">
    <location>
        <begin position="1"/>
        <end position="11"/>
    </location>
</feature>
<evidence type="ECO:0000256" key="3">
    <source>
        <dbReference type="ARBA" id="ARBA00022692"/>
    </source>
</evidence>
<feature type="compositionally biased region" description="Polar residues" evidence="6">
    <location>
        <begin position="16"/>
        <end position="25"/>
    </location>
</feature>
<dbReference type="AlphaFoldDB" id="A0A6H9XQC5"/>
<feature type="region of interest" description="Disordered" evidence="6">
    <location>
        <begin position="1"/>
        <end position="25"/>
    </location>
</feature>
<protein>
    <submittedName>
        <fullName evidence="8">ABC transporter permease</fullName>
    </submittedName>
</protein>
<feature type="transmembrane region" description="Helical" evidence="7">
    <location>
        <begin position="73"/>
        <end position="93"/>
    </location>
</feature>
<proteinExistence type="predicted"/>
<evidence type="ECO:0000256" key="2">
    <source>
        <dbReference type="ARBA" id="ARBA00022475"/>
    </source>
</evidence>
<reference evidence="8 9" key="1">
    <citation type="submission" date="2018-06" db="EMBL/GenBank/DDBJ databases">
        <authorList>
            <consortium name="Pathogen Informatics"/>
            <person name="Doyle S."/>
        </authorList>
    </citation>
    <scope>NUCLEOTIDE SEQUENCE [LARGE SCALE GENOMIC DNA]</scope>
    <source>
        <strain evidence="8 9">NCTC10254</strain>
    </source>
</reference>
<name>A0A6H9XQC5_9CORY</name>
<dbReference type="Pfam" id="PF02361">
    <property type="entry name" value="CbiQ"/>
    <property type="match status" value="1"/>
</dbReference>
<dbReference type="InterPro" id="IPR051611">
    <property type="entry name" value="ECF_transporter_component"/>
</dbReference>
<dbReference type="RefSeq" id="WP_005526708.1">
    <property type="nucleotide sequence ID" value="NZ_CP050134.2"/>
</dbReference>
<dbReference type="PANTHER" id="PTHR34857:SF2">
    <property type="entry name" value="SLL0384 PROTEIN"/>
    <property type="match status" value="1"/>
</dbReference>
<comment type="subcellular location">
    <subcellularLocation>
        <location evidence="1">Membrane</location>
        <topology evidence="1">Multi-pass membrane protein</topology>
    </subcellularLocation>
</comment>
<evidence type="ECO:0000313" key="8">
    <source>
        <dbReference type="EMBL" id="SPW24502.1"/>
    </source>
</evidence>
<dbReference type="GO" id="GO:0005886">
    <property type="term" value="C:plasma membrane"/>
    <property type="evidence" value="ECO:0007669"/>
    <property type="project" value="UniProtKB-ARBA"/>
</dbReference>
<evidence type="ECO:0000313" key="9">
    <source>
        <dbReference type="Proteomes" id="UP000249886"/>
    </source>
</evidence>
<dbReference type="EMBL" id="UARK01000001">
    <property type="protein sequence ID" value="SPW24502.1"/>
    <property type="molecule type" value="Genomic_DNA"/>
</dbReference>
<dbReference type="GeneID" id="84574684"/>
<accession>A0A6H9XQC5</accession>
<evidence type="ECO:0000256" key="5">
    <source>
        <dbReference type="ARBA" id="ARBA00023136"/>
    </source>
</evidence>
<gene>
    <name evidence="8" type="ORF">NCTC10254_00883</name>
</gene>
<dbReference type="CDD" id="cd16914">
    <property type="entry name" value="EcfT"/>
    <property type="match status" value="1"/>
</dbReference>
<feature type="transmembrane region" description="Helical" evidence="7">
    <location>
        <begin position="35"/>
        <end position="66"/>
    </location>
</feature>
<dbReference type="InterPro" id="IPR003339">
    <property type="entry name" value="ABC/ECF_trnsptr_transmembrane"/>
</dbReference>
<sequence>MTGNNTTANTTHADNESTLGDSSSPRTNIDARMKLLYLIVCNVLVMGLNTRSTLWPIIICLGILIACDMSRRFFLGYLAIILISFGATLLPGVPGMNNWLGVALGIVGYWVLRFTVSLSVAIWMFSTTRISEFTTAFHQMRLPNMIVIPLSVMFRFFPVVIDEMRGIVEAMKLRGYQKPWLHPIRTAEYIVVPLLSAVARIADELAAAALIRGLGAPGRPTQLSTHRFGAWDAVILLAILGFIGLTIAQRS</sequence>
<evidence type="ECO:0000256" key="7">
    <source>
        <dbReference type="SAM" id="Phobius"/>
    </source>
</evidence>